<reference evidence="3" key="1">
    <citation type="submission" date="2015-09" db="EMBL/GenBank/DDBJ databases">
        <authorList>
            <person name="Sai Rama Sridatta P."/>
        </authorList>
    </citation>
    <scope>NUCLEOTIDE SEQUENCE [LARGE SCALE GENOMIC DNA]</scope>
</reference>
<dbReference type="PANTHER" id="PTHR45784:SF3">
    <property type="entry name" value="C-TYPE LECTIN DOMAIN FAMILY 4 MEMBER K-LIKE-RELATED"/>
    <property type="match status" value="1"/>
</dbReference>
<feature type="domain" description="C-type lectin" evidence="1">
    <location>
        <begin position="33"/>
        <end position="120"/>
    </location>
</feature>
<evidence type="ECO:0000313" key="2">
    <source>
        <dbReference type="Ensembl" id="ENSLCAP00010058532.1"/>
    </source>
</evidence>
<dbReference type="SMART" id="SM00034">
    <property type="entry name" value="CLECT"/>
    <property type="match status" value="1"/>
</dbReference>
<dbReference type="InterPro" id="IPR016187">
    <property type="entry name" value="CTDL_fold"/>
</dbReference>
<keyword evidence="3" id="KW-1185">Reference proteome</keyword>
<reference evidence="2" key="3">
    <citation type="submission" date="2025-09" db="UniProtKB">
        <authorList>
            <consortium name="Ensembl"/>
        </authorList>
    </citation>
    <scope>IDENTIFICATION</scope>
</reference>
<reference evidence="2" key="2">
    <citation type="submission" date="2025-08" db="UniProtKB">
        <authorList>
            <consortium name="Ensembl"/>
        </authorList>
    </citation>
    <scope>IDENTIFICATION</scope>
</reference>
<dbReference type="GeneTree" id="ENSGT01140000282638"/>
<sequence>MKEVLILFYLSKINDLLLSCPLLVSNLMKNIPFHYVNLKMNWTSAQDYCRETYTDLATIKSMEHISRLNRPTLDTSEAWIGLKTSRTGYNVWYSGEPNNQYIEYCGIMNSLGGWNDLSCETQERSKMMFCFKTLL</sequence>
<evidence type="ECO:0000259" key="1">
    <source>
        <dbReference type="PROSITE" id="PS50041"/>
    </source>
</evidence>
<dbReference type="PROSITE" id="PS50041">
    <property type="entry name" value="C_TYPE_LECTIN_2"/>
    <property type="match status" value="1"/>
</dbReference>
<dbReference type="InterPro" id="IPR001304">
    <property type="entry name" value="C-type_lectin-like"/>
</dbReference>
<dbReference type="SUPFAM" id="SSF56436">
    <property type="entry name" value="C-type lectin-like"/>
    <property type="match status" value="1"/>
</dbReference>
<organism evidence="2 3">
    <name type="scientific">Lates calcarifer</name>
    <name type="common">Barramundi</name>
    <name type="synonym">Holocentrus calcarifer</name>
    <dbReference type="NCBI Taxonomy" id="8187"/>
    <lineage>
        <taxon>Eukaryota</taxon>
        <taxon>Metazoa</taxon>
        <taxon>Chordata</taxon>
        <taxon>Craniata</taxon>
        <taxon>Vertebrata</taxon>
        <taxon>Euteleostomi</taxon>
        <taxon>Actinopterygii</taxon>
        <taxon>Neopterygii</taxon>
        <taxon>Teleostei</taxon>
        <taxon>Neoteleostei</taxon>
        <taxon>Acanthomorphata</taxon>
        <taxon>Carangaria</taxon>
        <taxon>Carangaria incertae sedis</taxon>
        <taxon>Centropomidae</taxon>
        <taxon>Lates</taxon>
    </lineage>
</organism>
<evidence type="ECO:0000313" key="3">
    <source>
        <dbReference type="Proteomes" id="UP000314980"/>
    </source>
</evidence>
<dbReference type="InParanoid" id="A0A4W6G650"/>
<dbReference type="Proteomes" id="UP000314980">
    <property type="component" value="Unassembled WGS sequence"/>
</dbReference>
<accession>A0A4W6G650</accession>
<name>A0A4W6G650_LATCA</name>
<protein>
    <recommendedName>
        <fullName evidence="1">C-type lectin domain-containing protein</fullName>
    </recommendedName>
</protein>
<dbReference type="PANTHER" id="PTHR45784">
    <property type="entry name" value="C-TYPE LECTIN DOMAIN FAMILY 20 MEMBER A-RELATED"/>
    <property type="match status" value="1"/>
</dbReference>
<dbReference type="InterPro" id="IPR016186">
    <property type="entry name" value="C-type_lectin-like/link_sf"/>
</dbReference>
<dbReference type="Gene3D" id="3.10.100.10">
    <property type="entry name" value="Mannose-Binding Protein A, subunit A"/>
    <property type="match status" value="1"/>
</dbReference>
<dbReference type="Pfam" id="PF00059">
    <property type="entry name" value="Lectin_C"/>
    <property type="match status" value="1"/>
</dbReference>
<dbReference type="AlphaFoldDB" id="A0A4W6G650"/>
<proteinExistence type="predicted"/>
<dbReference type="Ensembl" id="ENSLCAT00010060132.1">
    <property type="protein sequence ID" value="ENSLCAP00010058532.1"/>
    <property type="gene ID" value="ENSLCAG00010027297.1"/>
</dbReference>